<protein>
    <recommendedName>
        <fullName evidence="7">Hemolymph juvenile hormone binding protein</fullName>
    </recommendedName>
</protein>
<gene>
    <name evidence="5" type="ORF">CHIRRI_LOCUS6474</name>
</gene>
<keyword evidence="6" id="KW-1185">Reference proteome</keyword>
<dbReference type="EMBL" id="OU895878">
    <property type="protein sequence ID" value="CAG9803576.1"/>
    <property type="molecule type" value="Genomic_DNA"/>
</dbReference>
<reference evidence="5" key="1">
    <citation type="submission" date="2022-01" db="EMBL/GenBank/DDBJ databases">
        <authorList>
            <person name="King R."/>
        </authorList>
    </citation>
    <scope>NUCLEOTIDE SEQUENCE</scope>
</reference>
<proteinExistence type="inferred from homology"/>
<comment type="similarity">
    <text evidence="3">Belongs to the TO family.</text>
</comment>
<reference evidence="5" key="2">
    <citation type="submission" date="2022-10" db="EMBL/GenBank/DDBJ databases">
        <authorList>
            <consortium name="ENA_rothamsted_submissions"/>
            <consortium name="culmorum"/>
            <person name="King R."/>
        </authorList>
    </citation>
    <scope>NUCLEOTIDE SEQUENCE</scope>
</reference>
<name>A0A9N9RV01_9DIPT</name>
<dbReference type="PANTHER" id="PTHR11008">
    <property type="entry name" value="PROTEIN TAKEOUT-LIKE PROTEIN"/>
    <property type="match status" value="1"/>
</dbReference>
<dbReference type="PANTHER" id="PTHR11008:SF39">
    <property type="entry name" value="CIRCADIAN CLOCK-CONTROLLED PROTEIN-LIKE PROTEIN"/>
    <property type="match status" value="1"/>
</dbReference>
<dbReference type="GO" id="GO:0007623">
    <property type="term" value="P:circadian rhythm"/>
    <property type="evidence" value="ECO:0007669"/>
    <property type="project" value="UniProtKB-ARBA"/>
</dbReference>
<dbReference type="InterPro" id="IPR038606">
    <property type="entry name" value="To_sf"/>
</dbReference>
<evidence type="ECO:0000256" key="4">
    <source>
        <dbReference type="SAM" id="SignalP"/>
    </source>
</evidence>
<sequence>MNLYFILSVFIVLSAVANHCDGKLPNGIKLCSRNDPNVAKCIIDSIRNLQPRLADGNLSPDFKLTPLEPLKLENIHIDRGPNFQVHISNLVVVRGASKFKIDKMRVDLGEPMFDFLISLPRLEFKGKYDLKAVIGALPVDNRGDMIGIAENYRARVRLHAKKYIGEDGLTYIKFEKIQLKIMPGTSKLQLQNLFEDNPALKFLANTFISESSGFFVNDLTPTLEKSLGDLFTKAGNEIIKQASFDELFPDI</sequence>
<organism evidence="5 6">
    <name type="scientific">Chironomus riparius</name>
    <dbReference type="NCBI Taxonomy" id="315576"/>
    <lineage>
        <taxon>Eukaryota</taxon>
        <taxon>Metazoa</taxon>
        <taxon>Ecdysozoa</taxon>
        <taxon>Arthropoda</taxon>
        <taxon>Hexapoda</taxon>
        <taxon>Insecta</taxon>
        <taxon>Pterygota</taxon>
        <taxon>Neoptera</taxon>
        <taxon>Endopterygota</taxon>
        <taxon>Diptera</taxon>
        <taxon>Nematocera</taxon>
        <taxon>Chironomoidea</taxon>
        <taxon>Chironomidae</taxon>
        <taxon>Chironominae</taxon>
        <taxon>Chironomus</taxon>
    </lineage>
</organism>
<dbReference type="FunFam" id="3.15.10.30:FF:000001">
    <property type="entry name" value="Takeout-like protein 1"/>
    <property type="match status" value="1"/>
</dbReference>
<dbReference type="InterPro" id="IPR010562">
    <property type="entry name" value="Haemolymph_juvenile_hormone-bd"/>
</dbReference>
<dbReference type="SMART" id="SM00700">
    <property type="entry name" value="JHBP"/>
    <property type="match status" value="1"/>
</dbReference>
<evidence type="ECO:0000256" key="3">
    <source>
        <dbReference type="ARBA" id="ARBA00060902"/>
    </source>
</evidence>
<accession>A0A9N9RV01</accession>
<keyword evidence="1 4" id="KW-0732">Signal</keyword>
<evidence type="ECO:0000313" key="5">
    <source>
        <dbReference type="EMBL" id="CAG9803576.1"/>
    </source>
</evidence>
<keyword evidence="2" id="KW-0090">Biological rhythms</keyword>
<dbReference type="GO" id="GO:0005615">
    <property type="term" value="C:extracellular space"/>
    <property type="evidence" value="ECO:0007669"/>
    <property type="project" value="TreeGrafter"/>
</dbReference>
<dbReference type="AlphaFoldDB" id="A0A9N9RV01"/>
<dbReference type="Proteomes" id="UP001153620">
    <property type="component" value="Chromosome 2"/>
</dbReference>
<evidence type="ECO:0000256" key="1">
    <source>
        <dbReference type="ARBA" id="ARBA00022729"/>
    </source>
</evidence>
<evidence type="ECO:0000256" key="2">
    <source>
        <dbReference type="ARBA" id="ARBA00023108"/>
    </source>
</evidence>
<dbReference type="Gene3D" id="3.15.10.30">
    <property type="entry name" value="Haemolymph juvenile hormone binding protein"/>
    <property type="match status" value="1"/>
</dbReference>
<evidence type="ECO:0000313" key="6">
    <source>
        <dbReference type="Proteomes" id="UP001153620"/>
    </source>
</evidence>
<dbReference type="OrthoDB" id="8179031at2759"/>
<dbReference type="Pfam" id="PF06585">
    <property type="entry name" value="JHBP"/>
    <property type="match status" value="1"/>
</dbReference>
<feature type="chain" id="PRO_5040431915" description="Hemolymph juvenile hormone binding protein" evidence="4">
    <location>
        <begin position="23"/>
        <end position="251"/>
    </location>
</feature>
<feature type="signal peptide" evidence="4">
    <location>
        <begin position="1"/>
        <end position="22"/>
    </location>
</feature>
<evidence type="ECO:0008006" key="7">
    <source>
        <dbReference type="Google" id="ProtNLM"/>
    </source>
</evidence>